<dbReference type="OrthoDB" id="159229at2759"/>
<dbReference type="STRING" id="595528.A0A0D2X116"/>
<evidence type="ECO:0000256" key="1">
    <source>
        <dbReference type="ARBA" id="ARBA00022443"/>
    </source>
</evidence>
<keyword evidence="4" id="KW-0472">Membrane</keyword>
<dbReference type="SUPFAM" id="SSF49329">
    <property type="entry name" value="Cu,Zn superoxide dismutase-like"/>
    <property type="match status" value="13"/>
</dbReference>
<feature type="region of interest" description="Disordered" evidence="3">
    <location>
        <begin position="2266"/>
        <end position="2316"/>
    </location>
</feature>
<dbReference type="InterPro" id="IPR001424">
    <property type="entry name" value="SOD_Cu_Zn_dom"/>
</dbReference>
<keyword evidence="8" id="KW-1185">Reference proteome</keyword>
<dbReference type="SUPFAM" id="SSF50044">
    <property type="entry name" value="SH3-domain"/>
    <property type="match status" value="1"/>
</dbReference>
<dbReference type="PhylomeDB" id="A0A0D2X116"/>
<protein>
    <recommendedName>
        <fullName evidence="6">SH3 domain-containing protein</fullName>
    </recommendedName>
</protein>
<feature type="transmembrane region" description="Helical" evidence="4">
    <location>
        <begin position="2203"/>
        <end position="2226"/>
    </location>
</feature>
<accession>A0A0D2X116</accession>
<evidence type="ECO:0000256" key="4">
    <source>
        <dbReference type="SAM" id="Phobius"/>
    </source>
</evidence>
<dbReference type="InterPro" id="IPR036423">
    <property type="entry name" value="SOD-like_Cu/Zn_dom_sf"/>
</dbReference>
<reference evidence="8" key="1">
    <citation type="submission" date="2011-02" db="EMBL/GenBank/DDBJ databases">
        <title>The Genome Sequence of Capsaspora owczarzaki ATCC 30864.</title>
        <authorList>
            <person name="Russ C."/>
            <person name="Cuomo C."/>
            <person name="Burger G."/>
            <person name="Gray M.W."/>
            <person name="Holland P.W.H."/>
            <person name="King N."/>
            <person name="Lang F.B.F."/>
            <person name="Roger A.J."/>
            <person name="Ruiz-Trillo I."/>
            <person name="Young S.K."/>
            <person name="Zeng Q."/>
            <person name="Gargeya S."/>
            <person name="Alvarado L."/>
            <person name="Berlin A."/>
            <person name="Chapman S.B."/>
            <person name="Chen Z."/>
            <person name="Freedman E."/>
            <person name="Gellesch M."/>
            <person name="Goldberg J."/>
            <person name="Griggs A."/>
            <person name="Gujja S."/>
            <person name="Heilman E."/>
            <person name="Heiman D."/>
            <person name="Howarth C."/>
            <person name="Mehta T."/>
            <person name="Neiman D."/>
            <person name="Pearson M."/>
            <person name="Roberts A."/>
            <person name="Saif S."/>
            <person name="Shea T."/>
            <person name="Shenoy N."/>
            <person name="Sisk P."/>
            <person name="Stolte C."/>
            <person name="Sykes S."/>
            <person name="White J."/>
            <person name="Yandava C."/>
            <person name="Haas B."/>
            <person name="Nusbaum C."/>
            <person name="Birren B."/>
        </authorList>
    </citation>
    <scope>NUCLEOTIDE SEQUENCE</scope>
    <source>
        <strain evidence="8">ATCC 30864</strain>
    </source>
</reference>
<dbReference type="InterPro" id="IPR053257">
    <property type="entry name" value="Cu-only_SOD"/>
</dbReference>
<dbReference type="eggNOG" id="KOG0441">
    <property type="taxonomic scope" value="Eukaryota"/>
</dbReference>
<evidence type="ECO:0000256" key="2">
    <source>
        <dbReference type="PROSITE-ProRule" id="PRU00192"/>
    </source>
</evidence>
<feature type="region of interest" description="Disordered" evidence="3">
    <location>
        <begin position="2234"/>
        <end position="2253"/>
    </location>
</feature>
<evidence type="ECO:0000256" key="5">
    <source>
        <dbReference type="SAM" id="SignalP"/>
    </source>
</evidence>
<dbReference type="SMART" id="SM00326">
    <property type="entry name" value="SH3"/>
    <property type="match status" value="1"/>
</dbReference>
<dbReference type="GO" id="GO:0046872">
    <property type="term" value="F:metal ion binding"/>
    <property type="evidence" value="ECO:0007669"/>
    <property type="project" value="InterPro"/>
</dbReference>
<dbReference type="GO" id="GO:0006801">
    <property type="term" value="P:superoxide metabolic process"/>
    <property type="evidence" value="ECO:0007669"/>
    <property type="project" value="InterPro"/>
</dbReference>
<dbReference type="Gene3D" id="2.60.40.200">
    <property type="entry name" value="Superoxide dismutase, copper/zinc binding domain"/>
    <property type="match status" value="13"/>
</dbReference>
<proteinExistence type="predicted"/>
<dbReference type="PANTHER" id="PTHR20910">
    <property type="entry name" value="AGAP001623-PA"/>
    <property type="match status" value="1"/>
</dbReference>
<dbReference type="Pfam" id="PF00018">
    <property type="entry name" value="SH3_1"/>
    <property type="match status" value="1"/>
</dbReference>
<dbReference type="Proteomes" id="UP000008743">
    <property type="component" value="Unassembled WGS sequence"/>
</dbReference>
<dbReference type="Gene3D" id="2.30.30.40">
    <property type="entry name" value="SH3 Domains"/>
    <property type="match status" value="1"/>
</dbReference>
<feature type="compositionally biased region" description="Pro residues" evidence="3">
    <location>
        <begin position="2396"/>
        <end position="2410"/>
    </location>
</feature>
<organism evidence="7 8">
    <name type="scientific">Capsaspora owczarzaki (strain ATCC 30864)</name>
    <dbReference type="NCBI Taxonomy" id="595528"/>
    <lineage>
        <taxon>Eukaryota</taxon>
        <taxon>Filasterea</taxon>
        <taxon>Capsaspora</taxon>
    </lineage>
</organism>
<name>A0A0D2X116_CAPO3</name>
<keyword evidence="4" id="KW-1133">Transmembrane helix</keyword>
<feature type="domain" description="SH3" evidence="6">
    <location>
        <begin position="2321"/>
        <end position="2382"/>
    </location>
</feature>
<dbReference type="Pfam" id="PF00080">
    <property type="entry name" value="Sod_Cu"/>
    <property type="match status" value="8"/>
</dbReference>
<feature type="chain" id="PRO_5002254948" description="SH3 domain-containing protein" evidence="5">
    <location>
        <begin position="27"/>
        <end position="2456"/>
    </location>
</feature>
<evidence type="ECO:0000313" key="8">
    <source>
        <dbReference type="Proteomes" id="UP000008743"/>
    </source>
</evidence>
<gene>
    <name evidence="7" type="ORF">CAOG_009424</name>
</gene>
<keyword evidence="1 2" id="KW-0728">SH3 domain</keyword>
<feature type="region of interest" description="Disordered" evidence="3">
    <location>
        <begin position="2388"/>
        <end position="2456"/>
    </location>
</feature>
<dbReference type="InterPro" id="IPR036028">
    <property type="entry name" value="SH3-like_dom_sf"/>
</dbReference>
<keyword evidence="5" id="KW-0732">Signal</keyword>
<dbReference type="eggNOG" id="KOG4225">
    <property type="taxonomic scope" value="Eukaryota"/>
</dbReference>
<evidence type="ECO:0000313" key="7">
    <source>
        <dbReference type="EMBL" id="KJE90024.1"/>
    </source>
</evidence>
<dbReference type="InParanoid" id="A0A0D2X116"/>
<evidence type="ECO:0000256" key="3">
    <source>
        <dbReference type="SAM" id="MobiDB-lite"/>
    </source>
</evidence>
<dbReference type="InterPro" id="IPR001452">
    <property type="entry name" value="SH3_domain"/>
</dbReference>
<feature type="compositionally biased region" description="Low complexity" evidence="3">
    <location>
        <begin position="2278"/>
        <end position="2291"/>
    </location>
</feature>
<keyword evidence="4" id="KW-0812">Transmembrane</keyword>
<feature type="signal peptide" evidence="5">
    <location>
        <begin position="1"/>
        <end position="26"/>
    </location>
</feature>
<dbReference type="EMBL" id="KE346361">
    <property type="protein sequence ID" value="KJE90024.1"/>
    <property type="molecule type" value="Genomic_DNA"/>
</dbReference>
<sequence length="2456" mass="256201">MRRSVVSLVALAAALLLAATPDAAQGVEVFAIFSPTGNAGGSAVLAQPASSALQGWIRFEQASLANPVSISASVKNLPAGANNYHIHVLPLDPTSTVYNDCAATGGHYDPTVVSRANYATNCVVTSASRFTACEAGDLSGKFGPMNTTVFETSYTDSTFDLFGIKSIVGRSVVIHNSAGARIACATIGYPREIKTLVATFAGTQSDGIKGTITLRQDASDPTSPTTIRVALYQANPAMGTTVDHAVQIHTSLITNDADVTPGRCVSGGAGIFNPFNIDTSDPGSYAEACSLDQHNCLVGDLAIKDGRVNISATPSVALQYFFTDLNLPLSGPNSVAAGGIVVHGANRVSAIRLGCANFVEVLPTRVNAVFDVNGVAGMVSFSSWIAPATYVSSLSNLTSRPAAALQASWPTDGVTSRRPGYSLQILPTRCRKVYVIHTATGARWICATIGYAAPVVTVQATFSGMVNGTITFKQLADQPQSETTALVRLARTDGQTTVDHQWHVHTTQLNGSPNCADAGGHFNPSGISESLDLGCLPFLPDLCTYTGNLYGRFGALTLTPTLTKAMFTGLALPLSGPTAITPHSVVIHDQNLATTRLACADLGVVAPRVSSAVFAYPDRQIYGSVVFSQVSAVDPVLVSAQVFGLFDGEAFPWHVHILPVDGTTGSCASTAGHWSPNGANAAAAGYSTSCNATSPYRFTTCEAGDLTSKFGKLYNGQRIVGEDYGGLTLFGPRAILGRSVVIHRADTTRYLCATMDALVPSNVAQATFSTPFNVNGVMTFRQALFAAGDALPPTTYSTTVAKSDGSAATFGHNYHVHLAPVNITTNDCASTLGHFDPYGAAASPTYATDCTPLTPWKCELGDLSGKQGQLNIPTTMSLAAQGQYADVNLPLSGPQTIVGRAVTIHAAGGGSTRYACATLKPAAAKTANAYFNSQGVVGVISFSQTNQYDPVAISVQLDGVTGSVSNRPWHVHTFPVETDCSAASVGGHFNPFNAPASSAGYATTCNANSASRHVSCETGDLSGKFGPLVNGKIAGQPGRIVESFVDPTISLYGINSIAGRSVVIHQADGTRWICATIGLARPVITVRADFAGVVNGSVTLKQLADDPLSPTSIHTKLFRTDGTTTNNHNWHVHINPVATPGDCASTGAHYNPLGVDTSNPTTYASLCTPQTPANCELGDLTLKHYQLNITTSATKTFTSDVMLPLSGTNSVAGRSIVIHDQNGGAARIACASLYVVQPKTVQASFSAASSTGGNVPWATGTITLSQTSPSDPTFISVALSNVVAPLDWSINAFPVEQGCAALSVGSMFSSGSIVNGARRDLAFDPNAPICSASSPFRFASCVEGNLSGKHGTIMPDSTTFADNNLQLFGRWSVSGRSIVLRNNQTGQYACATLSITSVPTITAIARFSSPVVTGTITLTQEANDPTAPTSVYVNVFRMDGTTSNNHMWHIHVNPKNGTDCLTTGGHYNPLGVDLTQPAYGNTCTPSTPFGCELGDLFGKHTALTLGGMPRSQRFFETDVQLPLSGPNSVMGRSIVIHNANLATTRLACADIVPAATAQARTLTAVFNGVNGVVGTITFSQATPTSPTNITVDLAGLNSQAESTLSWHIHQFEVASPGDCSAPSTGGHYDPFAAAASPTYATNCNPASGTKLSSCEIGDLSGKWGKLTYAPMYIQDPSVTLFGPRSIMGRSVVVHLASSARWVCASIGYPKQVKVVRADFTGSPVSGSITLRQSVEDPDGETTILTNLVRTDGGALSQNPWHVHILPVAPDCASTTGHYNPYTAALGLCSPQEPYLCELGDLANRQGYLGLSTAGGKSMLVDTFLPLSGPTSVTDRSIVIHDATTPTIRIACATLSYVTPRIVTAVFDGANTNGVTGTITLTQQTINDPTWISVALSGVAQIPLPLPFHVHAFPIDSAEADRCGAASTGGHYIPLPIDYTQCTTTSARRFQACEVGDLSGKLGRIAGYSLQGWDYMLPLFGRYSVAGRSIVIHRTTSERWVCASLGYPNDAPVVRIVANFTSQSSLFTGAVTLTQIASDPTSETYVQVKLARTDSAASTGHKWHVHVNPVQGDGYSSNTTRCLSTGGHYNPTNAPVSDPIAYAACSSSNVTACELGDLAGKLAQLNFTAGNAVNKQMWTDTWLPLTGPWNVTNRAIVIHDQNQGSTRLGCASFDTAFVPVTPSASATPSQGAPAEDSSSSNAGAIAGGVVGGLVGGLLLILLVIFLLRRRRGLSSRKRVHRSPSSSGKADIERNDAYVSPASSVSVQMKPMSAPPSRAPPSLAAAAAPAAAAQVTPRPITASPPRSVKPAPTPRPSATGVSAAFEVYRAIYPYAPQYPDELELAENDIVLVTAKAADGWFTCKNTRTKAVGKIPGNYCELDANADYPGKGSAAPKAAPRPSPAAKPTPPAKPSMTSSNDYSSSENLIASRPSGPNKPAPTPRPSGLSLPPKPTPAQR</sequence>
<evidence type="ECO:0000259" key="6">
    <source>
        <dbReference type="PROSITE" id="PS50002"/>
    </source>
</evidence>
<dbReference type="PROSITE" id="PS50002">
    <property type="entry name" value="SH3"/>
    <property type="match status" value="1"/>
</dbReference>
<dbReference type="PANTHER" id="PTHR20910:SF1">
    <property type="entry name" value="SUPEROXIDE DISMUTASE COPPER_ZINC BINDING DOMAIN-CONTAINING PROTEIN"/>
    <property type="match status" value="1"/>
</dbReference>